<evidence type="ECO:0000313" key="2">
    <source>
        <dbReference type="Proteomes" id="UP001058974"/>
    </source>
</evidence>
<dbReference type="Gramene" id="Psat01G0340000-T1">
    <property type="protein sequence ID" value="KAI5445131.1"/>
    <property type="gene ID" value="KIW84_013400"/>
</dbReference>
<gene>
    <name evidence="1" type="ORF">KIW84_013400</name>
</gene>
<evidence type="ECO:0000313" key="1">
    <source>
        <dbReference type="EMBL" id="KAI5445131.1"/>
    </source>
</evidence>
<accession>A0A9D5BKB9</accession>
<organism evidence="1 2">
    <name type="scientific">Pisum sativum</name>
    <name type="common">Garden pea</name>
    <name type="synonym">Lathyrus oleraceus</name>
    <dbReference type="NCBI Taxonomy" id="3888"/>
    <lineage>
        <taxon>Eukaryota</taxon>
        <taxon>Viridiplantae</taxon>
        <taxon>Streptophyta</taxon>
        <taxon>Embryophyta</taxon>
        <taxon>Tracheophyta</taxon>
        <taxon>Spermatophyta</taxon>
        <taxon>Magnoliopsida</taxon>
        <taxon>eudicotyledons</taxon>
        <taxon>Gunneridae</taxon>
        <taxon>Pentapetalae</taxon>
        <taxon>rosids</taxon>
        <taxon>fabids</taxon>
        <taxon>Fabales</taxon>
        <taxon>Fabaceae</taxon>
        <taxon>Papilionoideae</taxon>
        <taxon>50 kb inversion clade</taxon>
        <taxon>NPAAA clade</taxon>
        <taxon>Hologalegina</taxon>
        <taxon>IRL clade</taxon>
        <taxon>Fabeae</taxon>
        <taxon>Lathyrus</taxon>
    </lineage>
</organism>
<name>A0A9D5BKB9_PEA</name>
<dbReference type="AlphaFoldDB" id="A0A9D5BKB9"/>
<dbReference type="EMBL" id="JAMSHJ010000001">
    <property type="protein sequence ID" value="KAI5445131.1"/>
    <property type="molecule type" value="Genomic_DNA"/>
</dbReference>
<protein>
    <submittedName>
        <fullName evidence="1">Uncharacterized protein</fullName>
    </submittedName>
</protein>
<dbReference type="Proteomes" id="UP001058974">
    <property type="component" value="Chromosome 1"/>
</dbReference>
<keyword evidence="2" id="KW-1185">Reference proteome</keyword>
<proteinExistence type="predicted"/>
<sequence length="358" mass="41332">MAQFSNRQYGNTWLRNPFTHLSPNKEREIHDILLECFQPAPLWTKSTSSRTGIRVVSYQPNLVARKFSLSKLIPKSLIPEEDVILFSTDEPSEKWLKSCKDFFGEKNMVLNCLEFSLSFHCTKEFKDWWSLYYQGSDPFLLTYYRCFPQSKIVDRCRSRNEHYRRESPPPIPLKNQTYMAIRFADANFEDQRAGIVESEVPKLKKKKRGGTTPHQLVKSKHVDMDLIQTIKDNQVILIEIQGLLLKLNKSEALDSFVDFTLDFEPLLEQNVQSQGQIVELEANVKGKNRPASLAADILSWTQQMNWVYMKIEATEKETVEINVSEPAFVEEKLVEEANVGIECANITRLLEGGEQTKG</sequence>
<reference evidence="1 2" key="1">
    <citation type="journal article" date="2022" name="Nat. Genet.">
        <title>Improved pea reference genome and pan-genome highlight genomic features and evolutionary characteristics.</title>
        <authorList>
            <person name="Yang T."/>
            <person name="Liu R."/>
            <person name="Luo Y."/>
            <person name="Hu S."/>
            <person name="Wang D."/>
            <person name="Wang C."/>
            <person name="Pandey M.K."/>
            <person name="Ge S."/>
            <person name="Xu Q."/>
            <person name="Li N."/>
            <person name="Li G."/>
            <person name="Huang Y."/>
            <person name="Saxena R.K."/>
            <person name="Ji Y."/>
            <person name="Li M."/>
            <person name="Yan X."/>
            <person name="He Y."/>
            <person name="Liu Y."/>
            <person name="Wang X."/>
            <person name="Xiang C."/>
            <person name="Varshney R.K."/>
            <person name="Ding H."/>
            <person name="Gao S."/>
            <person name="Zong X."/>
        </authorList>
    </citation>
    <scope>NUCLEOTIDE SEQUENCE [LARGE SCALE GENOMIC DNA]</scope>
    <source>
        <strain evidence="1 2">cv. Zhongwan 6</strain>
    </source>
</reference>
<comment type="caution">
    <text evidence="1">The sequence shown here is derived from an EMBL/GenBank/DDBJ whole genome shotgun (WGS) entry which is preliminary data.</text>
</comment>